<evidence type="ECO:0000313" key="3">
    <source>
        <dbReference type="Proteomes" id="UP000023152"/>
    </source>
</evidence>
<name>X6M4K9_RETFI</name>
<comment type="caution">
    <text evidence="2">The sequence shown here is derived from an EMBL/GenBank/DDBJ whole genome shotgun (WGS) entry which is preliminary data.</text>
</comment>
<keyword evidence="1" id="KW-0812">Transmembrane</keyword>
<gene>
    <name evidence="2" type="ORF">RFI_29006</name>
</gene>
<evidence type="ECO:0000313" key="2">
    <source>
        <dbReference type="EMBL" id="ETO08382.1"/>
    </source>
</evidence>
<keyword evidence="1" id="KW-0472">Membrane</keyword>
<evidence type="ECO:0000256" key="1">
    <source>
        <dbReference type="SAM" id="Phobius"/>
    </source>
</evidence>
<dbReference type="AlphaFoldDB" id="X6M4K9"/>
<organism evidence="2 3">
    <name type="scientific">Reticulomyxa filosa</name>
    <dbReference type="NCBI Taxonomy" id="46433"/>
    <lineage>
        <taxon>Eukaryota</taxon>
        <taxon>Sar</taxon>
        <taxon>Rhizaria</taxon>
        <taxon>Retaria</taxon>
        <taxon>Foraminifera</taxon>
        <taxon>Monothalamids</taxon>
        <taxon>Reticulomyxidae</taxon>
        <taxon>Reticulomyxa</taxon>
    </lineage>
</organism>
<feature type="transmembrane region" description="Helical" evidence="1">
    <location>
        <begin position="86"/>
        <end position="106"/>
    </location>
</feature>
<protein>
    <recommendedName>
        <fullName evidence="4">Transmembrane protein</fullName>
    </recommendedName>
</protein>
<feature type="transmembrane region" description="Helical" evidence="1">
    <location>
        <begin position="53"/>
        <end position="74"/>
    </location>
</feature>
<evidence type="ECO:0008006" key="4">
    <source>
        <dbReference type="Google" id="ProtNLM"/>
    </source>
</evidence>
<dbReference type="EMBL" id="ASPP01025075">
    <property type="protein sequence ID" value="ETO08382.1"/>
    <property type="molecule type" value="Genomic_DNA"/>
</dbReference>
<keyword evidence="3" id="KW-1185">Reference proteome</keyword>
<keyword evidence="1" id="KW-1133">Transmembrane helix</keyword>
<reference evidence="2 3" key="1">
    <citation type="journal article" date="2013" name="Curr. Biol.">
        <title>The Genome of the Foraminiferan Reticulomyxa filosa.</title>
        <authorList>
            <person name="Glockner G."/>
            <person name="Hulsmann N."/>
            <person name="Schleicher M."/>
            <person name="Noegel A.A."/>
            <person name="Eichinger L."/>
            <person name="Gallinger C."/>
            <person name="Pawlowski J."/>
            <person name="Sierra R."/>
            <person name="Euteneuer U."/>
            <person name="Pillet L."/>
            <person name="Moustafa A."/>
            <person name="Platzer M."/>
            <person name="Groth M."/>
            <person name="Szafranski K."/>
            <person name="Schliwa M."/>
        </authorList>
    </citation>
    <scope>NUCLEOTIDE SEQUENCE [LARGE SCALE GENOMIC DNA]</scope>
</reference>
<accession>X6M4K9</accession>
<sequence length="206" mass="24592">MTTKNKKTNQTPKKKYLYLKTTKFVDIFKNYVQMLFFMGKLGALESFFTQNSFTFLVNFFILFILNFLARISIWPLFIQYFLKRPFLYFEDTMITSIIMTYIALVLHKQKHIAVLVIQRHLKWLKKVRIYGVSVYRDSKCKYLFISIMCNVGSHSKCTLFNHFVLEKLLIQKNYYSHSFSTIHFLILTSMSKYKSCFGNVTTAIRF</sequence>
<dbReference type="Proteomes" id="UP000023152">
    <property type="component" value="Unassembled WGS sequence"/>
</dbReference>
<proteinExistence type="predicted"/>